<dbReference type="SUPFAM" id="SSF75304">
    <property type="entry name" value="Amidase signature (AS) enzymes"/>
    <property type="match status" value="1"/>
</dbReference>
<protein>
    <submittedName>
        <fullName evidence="2">Aspartyl-tRNA(Asn)/glutamyl-tRNA(Gln) amidotransferase subunit A</fullName>
    </submittedName>
</protein>
<dbReference type="InterPro" id="IPR036928">
    <property type="entry name" value="AS_sf"/>
</dbReference>
<feature type="domain" description="Amidase" evidence="1">
    <location>
        <begin position="25"/>
        <end position="441"/>
    </location>
</feature>
<dbReference type="GO" id="GO:0016740">
    <property type="term" value="F:transferase activity"/>
    <property type="evidence" value="ECO:0007669"/>
    <property type="project" value="UniProtKB-KW"/>
</dbReference>
<dbReference type="Pfam" id="PF01425">
    <property type="entry name" value="Amidase"/>
    <property type="match status" value="1"/>
</dbReference>
<dbReference type="Proteomes" id="UP000278222">
    <property type="component" value="Unassembled WGS sequence"/>
</dbReference>
<keyword evidence="3" id="KW-1185">Reference proteome</keyword>
<dbReference type="RefSeq" id="WP_123689256.1">
    <property type="nucleotide sequence ID" value="NZ_AP019700.1"/>
</dbReference>
<dbReference type="OrthoDB" id="9811471at2"/>
<dbReference type="InterPro" id="IPR023631">
    <property type="entry name" value="Amidase_dom"/>
</dbReference>
<gene>
    <name evidence="2" type="ORF">EDC65_1711</name>
</gene>
<reference evidence="2 3" key="1">
    <citation type="submission" date="2018-11" db="EMBL/GenBank/DDBJ databases">
        <title>Genomic Encyclopedia of Type Strains, Phase IV (KMG-IV): sequencing the most valuable type-strain genomes for metagenomic binning, comparative biology and taxonomic classification.</title>
        <authorList>
            <person name="Goeker M."/>
        </authorList>
    </citation>
    <scope>NUCLEOTIDE SEQUENCE [LARGE SCALE GENOMIC DNA]</scope>
    <source>
        <strain evidence="2 3">DSM 5900</strain>
    </source>
</reference>
<accession>A0A3N1MB35</accession>
<name>A0A3N1MB35_9PROT</name>
<evidence type="ECO:0000313" key="3">
    <source>
        <dbReference type="Proteomes" id="UP000278222"/>
    </source>
</evidence>
<dbReference type="Gene3D" id="3.90.1300.10">
    <property type="entry name" value="Amidase signature (AS) domain"/>
    <property type="match status" value="1"/>
</dbReference>
<organism evidence="2 3">
    <name type="scientific">Stella humosa</name>
    <dbReference type="NCBI Taxonomy" id="94"/>
    <lineage>
        <taxon>Bacteria</taxon>
        <taxon>Pseudomonadati</taxon>
        <taxon>Pseudomonadota</taxon>
        <taxon>Alphaproteobacteria</taxon>
        <taxon>Rhodospirillales</taxon>
        <taxon>Stellaceae</taxon>
        <taxon>Stella</taxon>
    </lineage>
</organism>
<keyword evidence="2" id="KW-0808">Transferase</keyword>
<evidence type="ECO:0000259" key="1">
    <source>
        <dbReference type="Pfam" id="PF01425"/>
    </source>
</evidence>
<dbReference type="EMBL" id="RJKX01000013">
    <property type="protein sequence ID" value="ROP99916.1"/>
    <property type="molecule type" value="Genomic_DNA"/>
</dbReference>
<evidence type="ECO:0000313" key="2">
    <source>
        <dbReference type="EMBL" id="ROP99916.1"/>
    </source>
</evidence>
<dbReference type="InterPro" id="IPR020556">
    <property type="entry name" value="Amidase_CS"/>
</dbReference>
<dbReference type="InterPro" id="IPR000120">
    <property type="entry name" value="Amidase"/>
</dbReference>
<sequence>MTSLTDMTIAGLSALIGSKQLSPVELVDAYLARIAAIDGDLSAYILVTTEEAKAAARTAEAEIAAGNWRGPLHGIPIGLKDIYSTKGIPTTAHSRLLKDNVPSEDAETVARLAEAGAISLGKLSTHEFAFGGPSPDLFSPPARNPWNRDLQPGGSSSGSGVAVASGMCAGAMGSDTGGSIRGPAGFCGLVGLKPTYGLVSRRGVLPLSWTLDHAGPMTWTAQDCALMMEVLAGHDPADPASVNGPVPDFKGAIGRPVEGMRIGVAKAWHESADPELVAAIDKAAAVLAGQGAIVDEVTLPDLMDFHAAGRIILLSEGFAIHQRHLRRQPEIYGALFRDRMRLGAFISADQYIQAIRFRRTLVDQMNLAMAPYDAILTATQYGPPDRMEEAPVFPFFGKPYFTMPFNVTGQPAAAVPCGFYSSGMPISMQVVGKAFADDVVLAVAHAYEQAAGDRVTRPAIAGGGQ</sequence>
<dbReference type="PANTHER" id="PTHR11895:SF176">
    <property type="entry name" value="AMIDASE AMID-RELATED"/>
    <property type="match status" value="1"/>
</dbReference>
<proteinExistence type="predicted"/>
<dbReference type="AlphaFoldDB" id="A0A3N1MB35"/>
<dbReference type="PANTHER" id="PTHR11895">
    <property type="entry name" value="TRANSAMIDASE"/>
    <property type="match status" value="1"/>
</dbReference>
<dbReference type="PROSITE" id="PS00571">
    <property type="entry name" value="AMIDASES"/>
    <property type="match status" value="1"/>
</dbReference>
<comment type="caution">
    <text evidence="2">The sequence shown here is derived from an EMBL/GenBank/DDBJ whole genome shotgun (WGS) entry which is preliminary data.</text>
</comment>